<gene>
    <name evidence="1" type="ORF">DV706_11500</name>
</gene>
<dbReference type="RefSeq" id="WP_006067415.1">
    <property type="nucleotide sequence ID" value="NZ_CP031305.1"/>
</dbReference>
<dbReference type="KEGG" id="nbg:DV706_11500"/>
<dbReference type="InterPro" id="IPR006311">
    <property type="entry name" value="TAT_signal"/>
</dbReference>
<dbReference type="AlphaFoldDB" id="A0A4D6HM73"/>
<dbReference type="Proteomes" id="UP000296822">
    <property type="component" value="Chromosome"/>
</dbReference>
<evidence type="ECO:0000313" key="2">
    <source>
        <dbReference type="Proteomes" id="UP000296822"/>
    </source>
</evidence>
<organism evidence="1 2">
    <name type="scientific">Natronorubrum bangense</name>
    <dbReference type="NCBI Taxonomy" id="61858"/>
    <lineage>
        <taxon>Archaea</taxon>
        <taxon>Methanobacteriati</taxon>
        <taxon>Methanobacteriota</taxon>
        <taxon>Stenosarchaea group</taxon>
        <taxon>Halobacteria</taxon>
        <taxon>Halobacteriales</taxon>
        <taxon>Natrialbaceae</taxon>
        <taxon>Natronorubrum</taxon>
    </lineage>
</organism>
<protein>
    <submittedName>
        <fullName evidence="1">Uncharacterized protein</fullName>
    </submittedName>
</protein>
<dbReference type="EMBL" id="CP031305">
    <property type="protein sequence ID" value="QCC55039.1"/>
    <property type="molecule type" value="Genomic_DNA"/>
</dbReference>
<dbReference type="PROSITE" id="PS51318">
    <property type="entry name" value="TAT"/>
    <property type="match status" value="1"/>
</dbReference>
<dbReference type="GeneID" id="39851883"/>
<reference evidence="1 2" key="1">
    <citation type="journal article" date="2019" name="Nat. Commun.">
        <title>A new type of DNA phosphorothioation-based antiviral system in archaea.</title>
        <authorList>
            <person name="Xiong L."/>
            <person name="Liu S."/>
            <person name="Chen S."/>
            <person name="Xiao Y."/>
            <person name="Zhu B."/>
            <person name="Gao Y."/>
            <person name="Zhang Y."/>
            <person name="Chen B."/>
            <person name="Luo J."/>
            <person name="Deng Z."/>
            <person name="Chen X."/>
            <person name="Wang L."/>
            <person name="Chen S."/>
        </authorList>
    </citation>
    <scope>NUCLEOTIDE SEQUENCE [LARGE SCALE GENOMIC DNA]</scope>
    <source>
        <strain evidence="1 2">JCM 10635</strain>
    </source>
</reference>
<dbReference type="PROSITE" id="PS51257">
    <property type="entry name" value="PROKAR_LIPOPROTEIN"/>
    <property type="match status" value="1"/>
</dbReference>
<sequence length="352" mass="37110">MNANRRRLLQLTGLTAAASTAGLAGCLGDDDDDANGSDDDDSPSYPSYERWLAASDDELMFAYLDQAALEDVPSFDEAEAPFGEGDGELTDADDLMLEMAAVGSLVVGLGVGIGLLGTGLDGVVEIDAEGTAETEFETSIDELLVVNESYVLAGEIDTEEIDETLTHEPDDQFSMQAVYERTDELHGFELYEPVEDGMSPTIAVSEDAIVFATADGDIDAVDAVTQPLAVNAGDADGATDTLENVGWLLETAGHGQIAFGMSGDLEEADDEVGEDEVAEDELEDVTGLVSSLTIDGDVSAEVAMTFEQSVDDDTKSTLEDRMGTSADDVTFDVDDDRVSVSAFWDGTAVLEG</sequence>
<accession>A0A4D6HM73</accession>
<evidence type="ECO:0000313" key="1">
    <source>
        <dbReference type="EMBL" id="QCC55039.1"/>
    </source>
</evidence>
<proteinExistence type="predicted"/>
<name>A0A4D6HM73_9EURY</name>